<dbReference type="Proteomes" id="UP000094197">
    <property type="component" value="Chromosome 1"/>
</dbReference>
<dbReference type="RefSeq" id="WP_069606400.1">
    <property type="nucleotide sequence ID" value="NZ_CP015217.1"/>
</dbReference>
<dbReference type="KEGG" id="laj:A0128_04395"/>
<gene>
    <name evidence="1" type="ORF">A0128_04395</name>
</gene>
<evidence type="ECO:0000313" key="2">
    <source>
        <dbReference type="Proteomes" id="UP000094197"/>
    </source>
</evidence>
<name>A0A1D7UUA3_9LEPT</name>
<proteinExistence type="predicted"/>
<dbReference type="EMBL" id="CP015217">
    <property type="protein sequence ID" value="AOP33159.1"/>
    <property type="molecule type" value="Genomic_DNA"/>
</dbReference>
<dbReference type="OrthoDB" id="1163947at2"/>
<reference evidence="1 2" key="1">
    <citation type="submission" date="2016-04" db="EMBL/GenBank/DDBJ databases">
        <title>Complete genome seqeunce of Leptospira alstonii serovar Room22.</title>
        <authorList>
            <person name="Nally J.E."/>
            <person name="Bayles D.O."/>
            <person name="Hurley D."/>
            <person name="Fanning S."/>
            <person name="McMahon B.J."/>
            <person name="Arent Z."/>
        </authorList>
    </citation>
    <scope>NUCLEOTIDE SEQUENCE [LARGE SCALE GENOMIC DNA]</scope>
    <source>
        <strain evidence="1 2">GWTS #1</strain>
    </source>
</reference>
<sequence>MGIFDFIFKKLNLLKYPEEEFTVIITDELVRVEHPKRKTEQILWKEIDEIRLINTDAGPVEPDIWLALIGKDSGCLIPSGCEGYDRVYDIVSTYKNFDFANVIQSMITTENAEFLLWKK</sequence>
<organism evidence="1 2">
    <name type="scientific">Leptospira tipperaryensis</name>
    <dbReference type="NCBI Taxonomy" id="2564040"/>
    <lineage>
        <taxon>Bacteria</taxon>
        <taxon>Pseudomonadati</taxon>
        <taxon>Spirochaetota</taxon>
        <taxon>Spirochaetia</taxon>
        <taxon>Leptospirales</taxon>
        <taxon>Leptospiraceae</taxon>
        <taxon>Leptospira</taxon>
    </lineage>
</organism>
<evidence type="ECO:0000313" key="1">
    <source>
        <dbReference type="EMBL" id="AOP33159.1"/>
    </source>
</evidence>
<protein>
    <submittedName>
        <fullName evidence="1">Uncharacterized protein</fullName>
    </submittedName>
</protein>
<accession>A0A1D7UUA3</accession>
<dbReference type="AlphaFoldDB" id="A0A1D7UUA3"/>
<keyword evidence="2" id="KW-1185">Reference proteome</keyword>